<dbReference type="PANTHER" id="PTHR31672:SF13">
    <property type="entry name" value="F-BOX PROTEIN CPR30-LIKE"/>
    <property type="match status" value="1"/>
</dbReference>
<name>A0A2N9J8U2_FAGSY</name>
<dbReference type="NCBIfam" id="TIGR01640">
    <property type="entry name" value="F_box_assoc_1"/>
    <property type="match status" value="1"/>
</dbReference>
<evidence type="ECO:0000259" key="1">
    <source>
        <dbReference type="PROSITE" id="PS50181"/>
    </source>
</evidence>
<dbReference type="PROSITE" id="PS50181">
    <property type="entry name" value="FBOX"/>
    <property type="match status" value="1"/>
</dbReference>
<feature type="domain" description="F-box" evidence="1">
    <location>
        <begin position="13"/>
        <end position="59"/>
    </location>
</feature>
<dbReference type="SUPFAM" id="SSF50965">
    <property type="entry name" value="Galactose oxidase, central domain"/>
    <property type="match status" value="1"/>
</dbReference>
<gene>
    <name evidence="2" type="ORF">FSB_LOCUS60835</name>
</gene>
<dbReference type="Gene3D" id="1.20.1280.50">
    <property type="match status" value="1"/>
</dbReference>
<evidence type="ECO:0000313" key="2">
    <source>
        <dbReference type="EMBL" id="SPD32953.1"/>
    </source>
</evidence>
<dbReference type="SMART" id="SM00256">
    <property type="entry name" value="FBOX"/>
    <property type="match status" value="1"/>
</dbReference>
<organism evidence="2">
    <name type="scientific">Fagus sylvatica</name>
    <name type="common">Beechnut</name>
    <dbReference type="NCBI Taxonomy" id="28930"/>
    <lineage>
        <taxon>Eukaryota</taxon>
        <taxon>Viridiplantae</taxon>
        <taxon>Streptophyta</taxon>
        <taxon>Embryophyta</taxon>
        <taxon>Tracheophyta</taxon>
        <taxon>Spermatophyta</taxon>
        <taxon>Magnoliopsida</taxon>
        <taxon>eudicotyledons</taxon>
        <taxon>Gunneridae</taxon>
        <taxon>Pentapetalae</taxon>
        <taxon>rosids</taxon>
        <taxon>fabids</taxon>
        <taxon>Fagales</taxon>
        <taxon>Fagaceae</taxon>
        <taxon>Fagus</taxon>
    </lineage>
</organism>
<dbReference type="AlphaFoldDB" id="A0A2N9J8U2"/>
<dbReference type="Pfam" id="PF07734">
    <property type="entry name" value="FBA_1"/>
    <property type="match status" value="1"/>
</dbReference>
<dbReference type="InterPro" id="IPR001810">
    <property type="entry name" value="F-box_dom"/>
</dbReference>
<proteinExistence type="predicted"/>
<dbReference type="PANTHER" id="PTHR31672">
    <property type="entry name" value="BNACNNG10540D PROTEIN"/>
    <property type="match status" value="1"/>
</dbReference>
<accession>A0A2N9J8U2</accession>
<reference evidence="2" key="1">
    <citation type="submission" date="2018-02" db="EMBL/GenBank/DDBJ databases">
        <authorList>
            <person name="Cohen D.B."/>
            <person name="Kent A.D."/>
        </authorList>
    </citation>
    <scope>NUCLEOTIDE SEQUENCE</scope>
</reference>
<dbReference type="CDD" id="cd22157">
    <property type="entry name" value="F-box_AtFBW1-like"/>
    <property type="match status" value="1"/>
</dbReference>
<dbReference type="InterPro" id="IPR006527">
    <property type="entry name" value="F-box-assoc_dom_typ1"/>
</dbReference>
<dbReference type="InterPro" id="IPR050796">
    <property type="entry name" value="SCF_F-box_component"/>
</dbReference>
<dbReference type="SUPFAM" id="SSF81383">
    <property type="entry name" value="F-box domain"/>
    <property type="match status" value="1"/>
</dbReference>
<dbReference type="InterPro" id="IPR017451">
    <property type="entry name" value="F-box-assoc_interact_dom"/>
</dbReference>
<dbReference type="InterPro" id="IPR011043">
    <property type="entry name" value="Gal_Oxase/kelch_b-propeller"/>
</dbReference>
<dbReference type="EMBL" id="OIVN01006428">
    <property type="protein sequence ID" value="SPD32953.1"/>
    <property type="molecule type" value="Genomic_DNA"/>
</dbReference>
<sequence length="385" mass="44185">MSFNPRQQPPILRRRNNHLPNDIVLNIVGKLPVKSVIRFRCICKSWYSFITSSYFISTHLNNIINNNHSYLIHMPLKTPNRGVCTFVFESTFDMISEVGIPFDFACQIVGSCNGLLCLASTNSDNAVFLWNPSVRKFKVLPDTCLGELGDDTLLGFAYHSENNDYKVVRISFSYSSVSVHEIEVYTLSSDSWRRIGISSKTDIMFYNNLQLPTPLVNGALHWKAIVEKGEGRRRRSEKIIMSFDVNRERFKKVAVPHGSMDANFDQTCLALFRGKLAFITFEHSQRRGCYRYSIWVMRKYGVFESWHKLIVVPFQRIAICYALTEYGSLLIRCRSNVQGEKQKLKYVLIDAETLHEKDPDIQVHSSVATFMESLVLLDGANVVSY</sequence>
<dbReference type="Pfam" id="PF00646">
    <property type="entry name" value="F-box"/>
    <property type="match status" value="1"/>
</dbReference>
<dbReference type="InterPro" id="IPR036047">
    <property type="entry name" value="F-box-like_dom_sf"/>
</dbReference>
<protein>
    <recommendedName>
        <fullName evidence="1">F-box domain-containing protein</fullName>
    </recommendedName>
</protein>